<name>W6MAN3_9GAMM</name>
<keyword evidence="2" id="KW-0732">Signal</keyword>
<dbReference type="Proteomes" id="UP000035760">
    <property type="component" value="Unassembled WGS sequence"/>
</dbReference>
<feature type="region of interest" description="Disordered" evidence="1">
    <location>
        <begin position="73"/>
        <end position="101"/>
    </location>
</feature>
<comment type="caution">
    <text evidence="4">The sequence shown here is derived from an EMBL/GenBank/DDBJ whole genome shotgun (WGS) entry which is preliminary data.</text>
</comment>
<dbReference type="EMBL" id="CBTJ020000045">
    <property type="protein sequence ID" value="CDI03035.1"/>
    <property type="molecule type" value="Genomic_DNA"/>
</dbReference>
<sequence length="155" mass="17074">MLKKTLQWALIVSWGVASVAQAQQLIYKWTDAQGQVQYTELAPPSGVKYEMVRKSSGLEQGPAPAQDLNKAQADLAKKVAEQEQAEKKQVEEAQKEADDLRTKNCEAAKKNVTTLQSDSPVVKTDAQGNKVALDPAAREAELKKAQKDQDYFCNP</sequence>
<dbReference type="AlphaFoldDB" id="W6MAN3"/>
<evidence type="ECO:0000256" key="2">
    <source>
        <dbReference type="SAM" id="SignalP"/>
    </source>
</evidence>
<evidence type="ECO:0000256" key="1">
    <source>
        <dbReference type="SAM" id="MobiDB-lite"/>
    </source>
</evidence>
<dbReference type="Pfam" id="PF13511">
    <property type="entry name" value="DUF4124"/>
    <property type="match status" value="1"/>
</dbReference>
<keyword evidence="5" id="KW-1185">Reference proteome</keyword>
<gene>
    <name evidence="4" type="ORF">BN873_380017</name>
</gene>
<evidence type="ECO:0000313" key="5">
    <source>
        <dbReference type="Proteomes" id="UP000035760"/>
    </source>
</evidence>
<proteinExistence type="predicted"/>
<dbReference type="RefSeq" id="WP_048673572.1">
    <property type="nucleotide sequence ID" value="NZ_CBTJ020000045.1"/>
</dbReference>
<reference evidence="4" key="1">
    <citation type="submission" date="2013-07" db="EMBL/GenBank/DDBJ databases">
        <authorList>
            <person name="McIlroy S."/>
        </authorList>
    </citation>
    <scope>NUCLEOTIDE SEQUENCE [LARGE SCALE GENOMIC DNA]</scope>
    <source>
        <strain evidence="4">Run_A_D11</strain>
    </source>
</reference>
<dbReference type="OrthoDB" id="7068596at2"/>
<evidence type="ECO:0000313" key="4">
    <source>
        <dbReference type="EMBL" id="CDI03035.1"/>
    </source>
</evidence>
<dbReference type="STRING" id="1400863.BN873_380017"/>
<protein>
    <recommendedName>
        <fullName evidence="3">DUF4124 domain-containing protein</fullName>
    </recommendedName>
</protein>
<feature type="compositionally biased region" description="Basic and acidic residues" evidence="1">
    <location>
        <begin position="75"/>
        <end position="101"/>
    </location>
</feature>
<evidence type="ECO:0000259" key="3">
    <source>
        <dbReference type="Pfam" id="PF13511"/>
    </source>
</evidence>
<organism evidence="4 5">
    <name type="scientific">Candidatus Competibacter denitrificans Run_A_D11</name>
    <dbReference type="NCBI Taxonomy" id="1400863"/>
    <lineage>
        <taxon>Bacteria</taxon>
        <taxon>Pseudomonadati</taxon>
        <taxon>Pseudomonadota</taxon>
        <taxon>Gammaproteobacteria</taxon>
        <taxon>Candidatus Competibacteraceae</taxon>
        <taxon>Candidatus Competibacter</taxon>
    </lineage>
</organism>
<reference evidence="4" key="2">
    <citation type="submission" date="2014-03" db="EMBL/GenBank/DDBJ databases">
        <title>Candidatus Competibacter-lineage genomes retrieved from metagenomes reveal functional metabolic diversity.</title>
        <authorList>
            <person name="McIlroy S.J."/>
            <person name="Albertsen M."/>
            <person name="Andresen E.K."/>
            <person name="Saunders A.M."/>
            <person name="Kristiansen R."/>
            <person name="Stokholm-Bjerregaard M."/>
            <person name="Nielsen K.L."/>
            <person name="Nielsen P.H."/>
        </authorList>
    </citation>
    <scope>NUCLEOTIDE SEQUENCE</scope>
    <source>
        <strain evidence="4">Run_A_D11</strain>
    </source>
</reference>
<dbReference type="InterPro" id="IPR025392">
    <property type="entry name" value="DUF4124"/>
</dbReference>
<feature type="domain" description="DUF4124" evidence="3">
    <location>
        <begin position="17"/>
        <end position="65"/>
    </location>
</feature>
<feature type="signal peptide" evidence="2">
    <location>
        <begin position="1"/>
        <end position="22"/>
    </location>
</feature>
<accession>W6MAN3</accession>
<feature type="chain" id="PRO_5004880388" description="DUF4124 domain-containing protein" evidence="2">
    <location>
        <begin position="23"/>
        <end position="155"/>
    </location>
</feature>